<dbReference type="PROSITE" id="PS51257">
    <property type="entry name" value="PROKAR_LIPOPROTEIN"/>
    <property type="match status" value="1"/>
</dbReference>
<gene>
    <name evidence="2" type="ORF">AB6D66_07825</name>
</gene>
<accession>A0ABV4MV95</accession>
<sequence>MKSILLTSALMVLVGCSDQVTNEYSTYAEAKSDNLFDRAWLPDILPESTTSIEVTNDLDNNSSNGQFVLGSAAIDGFLTMVEPTQSEDQYRYVEGSNEWTFTLTDKGHVTYTLSTQE</sequence>
<dbReference type="EMBL" id="JBFSSG010000012">
    <property type="protein sequence ID" value="MEZ8720967.1"/>
    <property type="molecule type" value="Genomic_DNA"/>
</dbReference>
<evidence type="ECO:0000313" key="2">
    <source>
        <dbReference type="EMBL" id="MEZ8720967.1"/>
    </source>
</evidence>
<dbReference type="RefSeq" id="WP_128815148.1">
    <property type="nucleotide sequence ID" value="NZ_JBFSSG010000012.1"/>
</dbReference>
<evidence type="ECO:0000259" key="1">
    <source>
        <dbReference type="Pfam" id="PF26610"/>
    </source>
</evidence>
<name>A0ABV4MV95_9VIBR</name>
<feature type="domain" description="YbbD head" evidence="1">
    <location>
        <begin position="18"/>
        <end position="67"/>
    </location>
</feature>
<organism evidence="2 3">
    <name type="scientific">Vibrio pomeroyi</name>
    <dbReference type="NCBI Taxonomy" id="198832"/>
    <lineage>
        <taxon>Bacteria</taxon>
        <taxon>Pseudomonadati</taxon>
        <taxon>Pseudomonadota</taxon>
        <taxon>Gammaproteobacteria</taxon>
        <taxon>Vibrionales</taxon>
        <taxon>Vibrionaceae</taxon>
        <taxon>Vibrio</taxon>
    </lineage>
</organism>
<dbReference type="Pfam" id="PF26610">
    <property type="entry name" value="YbbD_head"/>
    <property type="match status" value="1"/>
</dbReference>
<keyword evidence="3" id="KW-1185">Reference proteome</keyword>
<dbReference type="InterPro" id="IPR058827">
    <property type="entry name" value="YbbD_head"/>
</dbReference>
<proteinExistence type="predicted"/>
<dbReference type="Proteomes" id="UP001570071">
    <property type="component" value="Unassembled WGS sequence"/>
</dbReference>
<reference evidence="2 3" key="1">
    <citation type="journal article" date="2024" name="ISME J.">
        <title>Tailless and filamentous prophages are predominant in marine Vibrio.</title>
        <authorList>
            <person name="Steensen K."/>
            <person name="Seneca J."/>
            <person name="Bartlau N."/>
            <person name="Yu X.A."/>
            <person name="Hussain F.A."/>
            <person name="Polz M.F."/>
        </authorList>
    </citation>
    <scope>NUCLEOTIDE SEQUENCE [LARGE SCALE GENOMIC DNA]</scope>
    <source>
        <strain evidence="2 3">10N.239.312.F12</strain>
    </source>
</reference>
<evidence type="ECO:0000313" key="3">
    <source>
        <dbReference type="Proteomes" id="UP001570071"/>
    </source>
</evidence>
<protein>
    <recommendedName>
        <fullName evidence="1">YbbD head domain-containing protein</fullName>
    </recommendedName>
</protein>
<comment type="caution">
    <text evidence="2">The sequence shown here is derived from an EMBL/GenBank/DDBJ whole genome shotgun (WGS) entry which is preliminary data.</text>
</comment>